<dbReference type="Pfam" id="PF25181">
    <property type="entry name" value="Phage_Bbp19"/>
    <property type="match status" value="1"/>
</dbReference>
<dbReference type="Proteomes" id="UP000276905">
    <property type="component" value="Unassembled WGS sequence"/>
</dbReference>
<sequence>MSELDKKVDENKRKRDQELNDLRTILATEQGKRFLMRLLNRANLLQPTYGSGANASDFAFFEGRREFGLYILSEITQANTDAWLDMQKQHFDELKEKVSHERSNDYDSN</sequence>
<evidence type="ECO:0000313" key="3">
    <source>
        <dbReference type="Proteomes" id="UP000276905"/>
    </source>
</evidence>
<dbReference type="EMBL" id="RFES01000007">
    <property type="protein sequence ID" value="RSO56363.1"/>
    <property type="molecule type" value="Genomic_DNA"/>
</dbReference>
<accession>A0A3R9SK49</accession>
<comment type="caution">
    <text evidence="2">The sequence shown here is derived from an EMBL/GenBank/DDBJ whole genome shotgun (WGS) entry which is preliminary data.</text>
</comment>
<dbReference type="InterPro" id="IPR057447">
    <property type="entry name" value="Bbp19-like_phage"/>
</dbReference>
<evidence type="ECO:0000313" key="2">
    <source>
        <dbReference type="EMBL" id="RSO56363.1"/>
    </source>
</evidence>
<feature type="domain" description="Bbp19-like phage" evidence="1">
    <location>
        <begin position="23"/>
        <end position="74"/>
    </location>
</feature>
<protein>
    <recommendedName>
        <fullName evidence="1">Bbp19-like phage domain-containing protein</fullName>
    </recommendedName>
</protein>
<organism evidence="2 3">
    <name type="scientific">Acinetobacter lactucae</name>
    <dbReference type="NCBI Taxonomy" id="1785128"/>
    <lineage>
        <taxon>Bacteria</taxon>
        <taxon>Pseudomonadati</taxon>
        <taxon>Pseudomonadota</taxon>
        <taxon>Gammaproteobacteria</taxon>
        <taxon>Moraxellales</taxon>
        <taxon>Moraxellaceae</taxon>
        <taxon>Acinetobacter</taxon>
        <taxon>Acinetobacter calcoaceticus/baumannii complex</taxon>
    </lineage>
</organism>
<gene>
    <name evidence="2" type="ORF">EA756_11760</name>
</gene>
<dbReference type="RefSeq" id="WP_125699195.1">
    <property type="nucleotide sequence ID" value="NZ_RFES01000007.1"/>
</dbReference>
<reference evidence="2 3" key="1">
    <citation type="submission" date="2018-10" db="EMBL/GenBank/DDBJ databases">
        <title>GWAS and RNA-Seq identify cryptic mechanisms of antimicrobial resistance in Acinetobacter baumannii.</title>
        <authorList>
            <person name="Sahl J.W."/>
        </authorList>
    </citation>
    <scope>NUCLEOTIDE SEQUENCE [LARGE SCALE GENOMIC DNA]</scope>
    <source>
        <strain evidence="2 3">TG41018</strain>
    </source>
</reference>
<proteinExistence type="predicted"/>
<name>A0A3R9SK49_9GAMM</name>
<evidence type="ECO:0000259" key="1">
    <source>
        <dbReference type="Pfam" id="PF25181"/>
    </source>
</evidence>
<dbReference type="AlphaFoldDB" id="A0A3R9SK49"/>